<reference evidence="16" key="1">
    <citation type="submission" date="2023-03" db="EMBL/GenBank/DDBJ databases">
        <title>Massive genome expansion in bonnet fungi (Mycena s.s.) driven by repeated elements and novel gene families across ecological guilds.</title>
        <authorList>
            <consortium name="Lawrence Berkeley National Laboratory"/>
            <person name="Harder C.B."/>
            <person name="Miyauchi S."/>
            <person name="Viragh M."/>
            <person name="Kuo A."/>
            <person name="Thoen E."/>
            <person name="Andreopoulos B."/>
            <person name="Lu D."/>
            <person name="Skrede I."/>
            <person name="Drula E."/>
            <person name="Henrissat B."/>
            <person name="Morin E."/>
            <person name="Kohler A."/>
            <person name="Barry K."/>
            <person name="LaButti K."/>
            <person name="Morin E."/>
            <person name="Salamov A."/>
            <person name="Lipzen A."/>
            <person name="Mereny Z."/>
            <person name="Hegedus B."/>
            <person name="Baldrian P."/>
            <person name="Stursova M."/>
            <person name="Weitz H."/>
            <person name="Taylor A."/>
            <person name="Grigoriev I.V."/>
            <person name="Nagy L.G."/>
            <person name="Martin F."/>
            <person name="Kauserud H."/>
        </authorList>
    </citation>
    <scope>NUCLEOTIDE SEQUENCE</scope>
    <source>
        <strain evidence="16">9284</strain>
    </source>
</reference>
<evidence type="ECO:0000256" key="6">
    <source>
        <dbReference type="ARBA" id="ARBA00023033"/>
    </source>
</evidence>
<dbReference type="GO" id="GO:0030245">
    <property type="term" value="P:cellulose catabolic process"/>
    <property type="evidence" value="ECO:0007669"/>
    <property type="project" value="UniProtKB-KW"/>
</dbReference>
<evidence type="ECO:0000259" key="15">
    <source>
        <dbReference type="Pfam" id="PF03443"/>
    </source>
</evidence>
<comment type="similarity">
    <text evidence="10">Belongs to the polysaccharide monooxygenase AA9 family.</text>
</comment>
<protein>
    <recommendedName>
        <fullName evidence="12">lytic cellulose monooxygenase (C4-dehydrogenating)</fullName>
        <ecNumber evidence="12">1.14.99.56</ecNumber>
    </recommendedName>
</protein>
<evidence type="ECO:0000256" key="11">
    <source>
        <dbReference type="ARBA" id="ARBA00045077"/>
    </source>
</evidence>
<keyword evidence="14" id="KW-0732">Signal</keyword>
<dbReference type="EMBL" id="JARKIF010000015">
    <property type="protein sequence ID" value="KAJ7622097.1"/>
    <property type="molecule type" value="Genomic_DNA"/>
</dbReference>
<keyword evidence="9" id="KW-0624">Polysaccharide degradation</keyword>
<keyword evidence="5" id="KW-0186">Copper</keyword>
<evidence type="ECO:0000256" key="3">
    <source>
        <dbReference type="ARBA" id="ARBA00023001"/>
    </source>
</evidence>
<evidence type="ECO:0000256" key="9">
    <source>
        <dbReference type="ARBA" id="ARBA00023326"/>
    </source>
</evidence>
<evidence type="ECO:0000256" key="2">
    <source>
        <dbReference type="ARBA" id="ARBA00022723"/>
    </source>
</evidence>
<feature type="compositionally biased region" description="Basic and acidic residues" evidence="13">
    <location>
        <begin position="332"/>
        <end position="341"/>
    </location>
</feature>
<gene>
    <name evidence="16" type="ORF">FB45DRAFT_753137</name>
</gene>
<dbReference type="CDD" id="cd21175">
    <property type="entry name" value="LPMO_AA9"/>
    <property type="match status" value="1"/>
</dbReference>
<proteinExistence type="inferred from homology"/>
<evidence type="ECO:0000256" key="1">
    <source>
        <dbReference type="ARBA" id="ARBA00001973"/>
    </source>
</evidence>
<keyword evidence="17" id="KW-1185">Reference proteome</keyword>
<dbReference type="GO" id="GO:0004497">
    <property type="term" value="F:monooxygenase activity"/>
    <property type="evidence" value="ECO:0007669"/>
    <property type="project" value="UniProtKB-KW"/>
</dbReference>
<keyword evidence="7" id="KW-1015">Disulfide bond</keyword>
<dbReference type="InterPro" id="IPR005103">
    <property type="entry name" value="AA9_LPMO"/>
</dbReference>
<comment type="caution">
    <text evidence="16">The sequence shown here is derived from an EMBL/GenBank/DDBJ whole genome shotgun (WGS) entry which is preliminary data.</text>
</comment>
<dbReference type="Proteomes" id="UP001221142">
    <property type="component" value="Unassembled WGS sequence"/>
</dbReference>
<evidence type="ECO:0000313" key="16">
    <source>
        <dbReference type="EMBL" id="KAJ7622097.1"/>
    </source>
</evidence>
<organism evidence="16 17">
    <name type="scientific">Roridomyces roridus</name>
    <dbReference type="NCBI Taxonomy" id="1738132"/>
    <lineage>
        <taxon>Eukaryota</taxon>
        <taxon>Fungi</taxon>
        <taxon>Dikarya</taxon>
        <taxon>Basidiomycota</taxon>
        <taxon>Agaricomycotina</taxon>
        <taxon>Agaricomycetes</taxon>
        <taxon>Agaricomycetidae</taxon>
        <taxon>Agaricales</taxon>
        <taxon>Marasmiineae</taxon>
        <taxon>Mycenaceae</taxon>
        <taxon>Roridomyces</taxon>
    </lineage>
</organism>
<keyword evidence="3" id="KW-0136">Cellulose degradation</keyword>
<keyword evidence="8" id="KW-0119">Carbohydrate metabolism</keyword>
<dbReference type="PANTHER" id="PTHR33353">
    <property type="entry name" value="PUTATIVE (AFU_ORTHOLOGUE AFUA_1G12560)-RELATED"/>
    <property type="match status" value="1"/>
</dbReference>
<dbReference type="AlphaFoldDB" id="A0AAD7BI74"/>
<evidence type="ECO:0000256" key="13">
    <source>
        <dbReference type="SAM" id="MobiDB-lite"/>
    </source>
</evidence>
<keyword evidence="16" id="KW-0378">Hydrolase</keyword>
<feature type="region of interest" description="Disordered" evidence="13">
    <location>
        <begin position="236"/>
        <end position="341"/>
    </location>
</feature>
<evidence type="ECO:0000256" key="12">
    <source>
        <dbReference type="ARBA" id="ARBA00047174"/>
    </source>
</evidence>
<accession>A0AAD7BI74</accession>
<keyword evidence="4" id="KW-0560">Oxidoreductase</keyword>
<feature type="compositionally biased region" description="Low complexity" evidence="13">
    <location>
        <begin position="286"/>
        <end position="300"/>
    </location>
</feature>
<sequence length="341" mass="34967">MKSAATLLFSASLIASVAAHGWIGKITIGGKAYTGNKPTIFQPTANPSVVRQIADNLPVKDVTSAELTCGRTAQPGKLVATAAPGDQVLVNWNTAADNGFWFHDVGPMMTYLASCGSGSCANFDASKAKWFKISEQGQDASGVWAFTLPSNLKAGNYLLRHEIIALHTAQSLGGAEFYPDCAQITVTGDGTGAPAPSELSSLPGAYKASDPGILIDVYNMGGKAYQFPGSPVAAFVSGGTPPPPASPPAEAGSSTAKTATHSTVKAASSTKVAAPTTSTVTKEAQSTAAAAPATASSAAPKTCKNKRSRRSVAAVSVPEAAPASRRSRSHMHRDMARARSF</sequence>
<dbReference type="PANTHER" id="PTHR33353:SF6">
    <property type="entry name" value="ENDOGLUCANASE IV"/>
    <property type="match status" value="1"/>
</dbReference>
<evidence type="ECO:0000313" key="17">
    <source>
        <dbReference type="Proteomes" id="UP001221142"/>
    </source>
</evidence>
<keyword evidence="2" id="KW-0479">Metal-binding</keyword>
<feature type="compositionally biased region" description="Low complexity" evidence="13">
    <location>
        <begin position="311"/>
        <end position="324"/>
    </location>
</feature>
<name>A0AAD7BI74_9AGAR</name>
<feature type="domain" description="Auxiliary Activity family 9 catalytic" evidence="15">
    <location>
        <begin position="20"/>
        <end position="219"/>
    </location>
</feature>
<evidence type="ECO:0000256" key="5">
    <source>
        <dbReference type="ARBA" id="ARBA00023008"/>
    </source>
</evidence>
<dbReference type="GO" id="GO:0046872">
    <property type="term" value="F:metal ion binding"/>
    <property type="evidence" value="ECO:0007669"/>
    <property type="project" value="UniProtKB-KW"/>
</dbReference>
<evidence type="ECO:0000256" key="7">
    <source>
        <dbReference type="ARBA" id="ARBA00023157"/>
    </source>
</evidence>
<dbReference type="Pfam" id="PF03443">
    <property type="entry name" value="AA9"/>
    <property type="match status" value="1"/>
</dbReference>
<comment type="catalytic activity">
    <reaction evidence="11">
        <text>[(1-&gt;4)-beta-D-glucosyl]n+m + reduced acceptor + O2 = 4-dehydro-beta-D-glucosyl-[(1-&gt;4)-beta-D-glucosyl]n-1 + [(1-&gt;4)-beta-D-glucosyl]m + acceptor + H2O.</text>
        <dbReference type="EC" id="1.14.99.56"/>
    </reaction>
</comment>
<feature type="signal peptide" evidence="14">
    <location>
        <begin position="1"/>
        <end position="19"/>
    </location>
</feature>
<feature type="chain" id="PRO_5042193390" description="lytic cellulose monooxygenase (C4-dehydrogenating)" evidence="14">
    <location>
        <begin position="20"/>
        <end position="341"/>
    </location>
</feature>
<evidence type="ECO:0000256" key="8">
    <source>
        <dbReference type="ARBA" id="ARBA00023277"/>
    </source>
</evidence>
<dbReference type="GO" id="GO:0016787">
    <property type="term" value="F:hydrolase activity"/>
    <property type="evidence" value="ECO:0007669"/>
    <property type="project" value="UniProtKB-KW"/>
</dbReference>
<dbReference type="InterPro" id="IPR049892">
    <property type="entry name" value="AA9"/>
</dbReference>
<evidence type="ECO:0000256" key="10">
    <source>
        <dbReference type="ARBA" id="ARBA00044502"/>
    </source>
</evidence>
<keyword evidence="6" id="KW-0503">Monooxygenase</keyword>
<evidence type="ECO:0000256" key="14">
    <source>
        <dbReference type="SAM" id="SignalP"/>
    </source>
</evidence>
<evidence type="ECO:0000256" key="4">
    <source>
        <dbReference type="ARBA" id="ARBA00023002"/>
    </source>
</evidence>
<dbReference type="EC" id="1.14.99.56" evidence="12"/>
<comment type="cofactor">
    <cofactor evidence="1">
        <name>Cu(2+)</name>
        <dbReference type="ChEBI" id="CHEBI:29036"/>
    </cofactor>
</comment>
<feature type="compositionally biased region" description="Polar residues" evidence="13">
    <location>
        <begin position="257"/>
        <end position="285"/>
    </location>
</feature>
<dbReference type="Gene3D" id="2.70.50.70">
    <property type="match status" value="1"/>
</dbReference>